<feature type="compositionally biased region" description="Polar residues" evidence="1">
    <location>
        <begin position="1"/>
        <end position="13"/>
    </location>
</feature>
<evidence type="ECO:0000313" key="2">
    <source>
        <dbReference type="EMBL" id="CAD9321818.1"/>
    </source>
</evidence>
<feature type="region of interest" description="Disordered" evidence="1">
    <location>
        <begin position="1"/>
        <end position="21"/>
    </location>
</feature>
<dbReference type="EMBL" id="HBGO01002797">
    <property type="protein sequence ID" value="CAD9321818.1"/>
    <property type="molecule type" value="Transcribed_RNA"/>
</dbReference>
<protein>
    <submittedName>
        <fullName evidence="2">Uncharacterized protein</fullName>
    </submittedName>
</protein>
<reference evidence="2" key="1">
    <citation type="submission" date="2021-01" db="EMBL/GenBank/DDBJ databases">
        <authorList>
            <person name="Corre E."/>
            <person name="Pelletier E."/>
            <person name="Niang G."/>
            <person name="Scheremetjew M."/>
            <person name="Finn R."/>
            <person name="Kale V."/>
            <person name="Holt S."/>
            <person name="Cochrane G."/>
            <person name="Meng A."/>
            <person name="Brown T."/>
            <person name="Cohen L."/>
        </authorList>
    </citation>
    <scope>NUCLEOTIDE SEQUENCE</scope>
    <source>
        <strain evidence="2">Grunow 1884</strain>
    </source>
</reference>
<name>A0A7S2E8J6_TRICV</name>
<organism evidence="2">
    <name type="scientific">Trieres chinensis</name>
    <name type="common">Marine centric diatom</name>
    <name type="synonym">Odontella sinensis</name>
    <dbReference type="NCBI Taxonomy" id="1514140"/>
    <lineage>
        <taxon>Eukaryota</taxon>
        <taxon>Sar</taxon>
        <taxon>Stramenopiles</taxon>
        <taxon>Ochrophyta</taxon>
        <taxon>Bacillariophyta</taxon>
        <taxon>Mediophyceae</taxon>
        <taxon>Biddulphiophycidae</taxon>
        <taxon>Eupodiscales</taxon>
        <taxon>Parodontellaceae</taxon>
        <taxon>Trieres</taxon>
    </lineage>
</organism>
<dbReference type="AlphaFoldDB" id="A0A7S2E8J6"/>
<proteinExistence type="predicted"/>
<evidence type="ECO:0000256" key="1">
    <source>
        <dbReference type="SAM" id="MobiDB-lite"/>
    </source>
</evidence>
<accession>A0A7S2E8J6</accession>
<gene>
    <name evidence="2" type="ORF">OSIN01602_LOCUS1600</name>
</gene>
<sequence>MTASSHSQEPQSTMERRRRTPAVGMRVALVASVVVAAAGPASASAPGLRGHDVASSTSRYMEVDYDGIAEGQEPEEIRQYDNGVNLIEMQMKPDVHADESKEGLVLSGVVHLSDIYIPPTALENGGGADYSGVTATFCDYDWGVQKLDPSAVSKFRDITSLSDHCSDHMYKFNLAELIVSVRAADAQDDSKVRASEPAGFVFQEPDSGSEVITAAIITANPEKTRVVSEHPALTKVLNFCDTAKAVHKKETCSRQKLKTLVRDVIYLLTRTTDELEDQIYFKPTPAATVNMGIITEMYPKGRWIFTKKNHDGILTNQMTGKQCRKNKNKPSQALLSFIEANGAELQGLTDTEVCAAYLASLDEVAANQQALTGTGRIVEVDTELNETQDIVDVLNTLGIRVGSNRKLFLEEQMEKHAEHRRHFSEEVRPEISAANARFPSPAMEAYKASKVSK</sequence>